<proteinExistence type="predicted"/>
<dbReference type="EMBL" id="CCKJ01000037">
    <property type="protein sequence ID" value="CDT77349.1"/>
    <property type="molecule type" value="Genomic_DNA"/>
</dbReference>
<comment type="caution">
    <text evidence="1">The sequence shown here is derived from an EMBL/GenBank/DDBJ whole genome shotgun (WGS) entry which is preliminary data.</text>
</comment>
<dbReference type="AlphaFoldDB" id="A0AA86X1L6"/>
<keyword evidence="2" id="KW-1185">Reference proteome</keyword>
<evidence type="ECO:0000313" key="2">
    <source>
        <dbReference type="Proteomes" id="UP000041625"/>
    </source>
</evidence>
<name>A0AA86X1L6_9VIBR</name>
<protein>
    <submittedName>
        <fullName evidence="1">Uncharacterized protein</fullName>
    </submittedName>
</protein>
<evidence type="ECO:0000313" key="1">
    <source>
        <dbReference type="EMBL" id="CDT77349.1"/>
    </source>
</evidence>
<reference evidence="1 2" key="1">
    <citation type="submission" date="2014-06" db="EMBL/GenBank/DDBJ databases">
        <authorList>
            <person name="Le Roux F."/>
        </authorList>
    </citation>
    <scope>NUCLEOTIDE SEQUENCE [LARGE SCALE GENOMIC DNA]</scope>
    <source>
        <strain evidence="1 2">J2-31</strain>
    </source>
</reference>
<accession>A0AA86X1L6</accession>
<sequence length="64" mass="7194">MPGSCTFSIVPPNIHLLRIACSWTVFVVSDKLVAEPVTQLTRSILITKVLQRSPFKAQKQSRVR</sequence>
<gene>
    <name evidence="1" type="ORF">VCR31J2_1310440</name>
</gene>
<dbReference type="Proteomes" id="UP000041625">
    <property type="component" value="Unassembled WGS sequence"/>
</dbReference>
<organism evidence="1 2">
    <name type="scientific">Vibrio coralliirubri</name>
    <dbReference type="NCBI Taxonomy" id="1516159"/>
    <lineage>
        <taxon>Bacteria</taxon>
        <taxon>Pseudomonadati</taxon>
        <taxon>Pseudomonadota</taxon>
        <taxon>Gammaproteobacteria</taxon>
        <taxon>Vibrionales</taxon>
        <taxon>Vibrionaceae</taxon>
        <taxon>Vibrio</taxon>
    </lineage>
</organism>